<keyword evidence="8 11" id="KW-0333">Golgi apparatus</keyword>
<evidence type="ECO:0000256" key="11">
    <source>
        <dbReference type="RuleBase" id="RU363063"/>
    </source>
</evidence>
<dbReference type="Pfam" id="PF01762">
    <property type="entry name" value="Galactosyl_T"/>
    <property type="match status" value="1"/>
</dbReference>
<keyword evidence="5 11" id="KW-0812">Transmembrane</keyword>
<comment type="caution">
    <text evidence="12">The sequence shown here is derived from an EMBL/GenBank/DDBJ whole genome shotgun (WGS) entry which is preliminary data.</text>
</comment>
<keyword evidence="9 11" id="KW-0472">Membrane</keyword>
<sequence length="326" mass="36769">MLSRVVPTNKVSVLLISFGCVLLIVFTMWQLAGSYSPRIKNFREMGLEIPTSDAKSRCPGCFAVEYDVTVDLPALCLDGDVKLIIVIHVNAEKMVARDVIRNTWLAAVRQSQSFRNIRYFFLLGRPETDAVREGVQVESELYQDIVMYEFVDSYKNLTVKTVIAMQWISSRCPNAKFFFKTDDDVWVNVTNLISVIDRNKIQLEYGLGGVCRSVPVVRNKSSKWHATFAEFPKDVYDPYCSGTGYVGGIAVAKGVAHVYTQVPYFHLEDVFVGMCLNILGYNTIFLKGFDNTGGPGLDTCALRERGYVTAHKVSLKRMIEIFRQVC</sequence>
<feature type="transmembrane region" description="Helical" evidence="11">
    <location>
        <begin position="12"/>
        <end position="32"/>
    </location>
</feature>
<dbReference type="GO" id="GO:0000139">
    <property type="term" value="C:Golgi membrane"/>
    <property type="evidence" value="ECO:0007669"/>
    <property type="project" value="UniProtKB-SubCell"/>
</dbReference>
<dbReference type="GO" id="GO:0016758">
    <property type="term" value="F:hexosyltransferase activity"/>
    <property type="evidence" value="ECO:0007669"/>
    <property type="project" value="InterPro"/>
</dbReference>
<evidence type="ECO:0000313" key="12">
    <source>
        <dbReference type="EMBL" id="CAL1545848.1"/>
    </source>
</evidence>
<dbReference type="AlphaFoldDB" id="A0AAV2IFP1"/>
<evidence type="ECO:0000256" key="3">
    <source>
        <dbReference type="ARBA" id="ARBA00022676"/>
    </source>
</evidence>
<evidence type="ECO:0000256" key="5">
    <source>
        <dbReference type="ARBA" id="ARBA00022692"/>
    </source>
</evidence>
<evidence type="ECO:0000313" key="13">
    <source>
        <dbReference type="Proteomes" id="UP001497497"/>
    </source>
</evidence>
<evidence type="ECO:0000256" key="9">
    <source>
        <dbReference type="ARBA" id="ARBA00023136"/>
    </source>
</evidence>
<evidence type="ECO:0000256" key="2">
    <source>
        <dbReference type="ARBA" id="ARBA00008661"/>
    </source>
</evidence>
<dbReference type="EC" id="2.4.1.-" evidence="11"/>
<proteinExistence type="inferred from homology"/>
<evidence type="ECO:0000256" key="6">
    <source>
        <dbReference type="ARBA" id="ARBA00022968"/>
    </source>
</evidence>
<evidence type="ECO:0000256" key="4">
    <source>
        <dbReference type="ARBA" id="ARBA00022679"/>
    </source>
</evidence>
<dbReference type="Gene3D" id="3.90.550.50">
    <property type="match status" value="1"/>
</dbReference>
<dbReference type="Proteomes" id="UP001497497">
    <property type="component" value="Unassembled WGS sequence"/>
</dbReference>
<protein>
    <recommendedName>
        <fullName evidence="11">Hexosyltransferase</fullName>
        <ecNumber evidence="11">2.4.1.-</ecNumber>
    </recommendedName>
</protein>
<reference evidence="12 13" key="1">
    <citation type="submission" date="2024-04" db="EMBL/GenBank/DDBJ databases">
        <authorList>
            <consortium name="Genoscope - CEA"/>
            <person name="William W."/>
        </authorList>
    </citation>
    <scope>NUCLEOTIDE SEQUENCE [LARGE SCALE GENOMIC DNA]</scope>
</reference>
<dbReference type="PANTHER" id="PTHR11214:SF314">
    <property type="entry name" value="HEXOSYLTRANSFERASE"/>
    <property type="match status" value="1"/>
</dbReference>
<keyword evidence="13" id="KW-1185">Reference proteome</keyword>
<dbReference type="PANTHER" id="PTHR11214">
    <property type="entry name" value="BETA-1,3-N-ACETYLGLUCOSAMINYLTRANSFERASE"/>
    <property type="match status" value="1"/>
</dbReference>
<dbReference type="EMBL" id="CAXITT010000742">
    <property type="protein sequence ID" value="CAL1545848.1"/>
    <property type="molecule type" value="Genomic_DNA"/>
</dbReference>
<dbReference type="InterPro" id="IPR002659">
    <property type="entry name" value="Glyco_trans_31"/>
</dbReference>
<keyword evidence="3 11" id="KW-0328">Glycosyltransferase</keyword>
<organism evidence="12 13">
    <name type="scientific">Lymnaea stagnalis</name>
    <name type="common">Great pond snail</name>
    <name type="synonym">Helix stagnalis</name>
    <dbReference type="NCBI Taxonomy" id="6523"/>
    <lineage>
        <taxon>Eukaryota</taxon>
        <taxon>Metazoa</taxon>
        <taxon>Spiralia</taxon>
        <taxon>Lophotrochozoa</taxon>
        <taxon>Mollusca</taxon>
        <taxon>Gastropoda</taxon>
        <taxon>Heterobranchia</taxon>
        <taxon>Euthyneura</taxon>
        <taxon>Panpulmonata</taxon>
        <taxon>Hygrophila</taxon>
        <taxon>Lymnaeoidea</taxon>
        <taxon>Lymnaeidae</taxon>
        <taxon>Lymnaea</taxon>
    </lineage>
</organism>
<keyword evidence="6 11" id="KW-0735">Signal-anchor</keyword>
<accession>A0AAV2IFP1</accession>
<keyword evidence="4" id="KW-0808">Transferase</keyword>
<evidence type="ECO:0000256" key="8">
    <source>
        <dbReference type="ARBA" id="ARBA00023034"/>
    </source>
</evidence>
<evidence type="ECO:0000256" key="1">
    <source>
        <dbReference type="ARBA" id="ARBA00004323"/>
    </source>
</evidence>
<name>A0AAV2IFP1_LYMST</name>
<gene>
    <name evidence="12" type="ORF">GSLYS_00019225001</name>
</gene>
<evidence type="ECO:0000256" key="10">
    <source>
        <dbReference type="ARBA" id="ARBA00023180"/>
    </source>
</evidence>
<comment type="similarity">
    <text evidence="2 11">Belongs to the glycosyltransferase 31 family.</text>
</comment>
<keyword evidence="10" id="KW-0325">Glycoprotein</keyword>
<dbReference type="FunFam" id="3.90.550.50:FF:000001">
    <property type="entry name" value="Hexosyltransferase"/>
    <property type="match status" value="1"/>
</dbReference>
<comment type="subcellular location">
    <subcellularLocation>
        <location evidence="1 11">Golgi apparatus membrane</location>
        <topology evidence="1 11">Single-pass type II membrane protein</topology>
    </subcellularLocation>
</comment>
<dbReference type="GO" id="GO:0006493">
    <property type="term" value="P:protein O-linked glycosylation"/>
    <property type="evidence" value="ECO:0007669"/>
    <property type="project" value="TreeGrafter"/>
</dbReference>
<evidence type="ECO:0000256" key="7">
    <source>
        <dbReference type="ARBA" id="ARBA00022989"/>
    </source>
</evidence>
<keyword evidence="7 11" id="KW-1133">Transmembrane helix</keyword>